<keyword evidence="8" id="KW-0418">Kinase</keyword>
<dbReference type="InterPro" id="IPR013013">
    <property type="entry name" value="PTS_EIIC_1"/>
</dbReference>
<dbReference type="RefSeq" id="WP_143891947.1">
    <property type="nucleotide sequence ID" value="NZ_CP041666.1"/>
</dbReference>
<dbReference type="InterPro" id="IPR001127">
    <property type="entry name" value="PTS_EIIA_1_perm"/>
</dbReference>
<evidence type="ECO:0000256" key="11">
    <source>
        <dbReference type="PROSITE-ProRule" id="PRU00421"/>
    </source>
</evidence>
<dbReference type="GO" id="GO:0009401">
    <property type="term" value="P:phosphoenolpyruvate-dependent sugar phosphotransferase system"/>
    <property type="evidence" value="ECO:0007669"/>
    <property type="project" value="UniProtKB-KW"/>
</dbReference>
<dbReference type="InterPro" id="IPR003352">
    <property type="entry name" value="PTS_EIIC"/>
</dbReference>
<dbReference type="PROSITE" id="PS51098">
    <property type="entry name" value="PTS_EIIB_TYPE_1"/>
    <property type="match status" value="1"/>
</dbReference>
<feature type="domain" description="PTS EIIB type-1" evidence="14">
    <location>
        <begin position="4"/>
        <end position="86"/>
    </location>
</feature>
<accession>A0A516KCW7</accession>
<dbReference type="GO" id="GO:0090589">
    <property type="term" value="F:protein-phosphocysteine-trehalose phosphotransferase system transporter activity"/>
    <property type="evidence" value="ECO:0007669"/>
    <property type="project" value="TreeGrafter"/>
</dbReference>
<keyword evidence="2" id="KW-0813">Transport</keyword>
<evidence type="ECO:0000256" key="3">
    <source>
        <dbReference type="ARBA" id="ARBA00022475"/>
    </source>
</evidence>
<feature type="domain" description="PTS EIIC type-1" evidence="15">
    <location>
        <begin position="104"/>
        <end position="457"/>
    </location>
</feature>
<dbReference type="KEGG" id="aqt:FN924_02695"/>
<protein>
    <submittedName>
        <fullName evidence="16">PTS beta-glucoside transporter subunit IIABC</fullName>
    </submittedName>
</protein>
<dbReference type="InterPro" id="IPR001996">
    <property type="entry name" value="PTS_IIB_1"/>
</dbReference>
<dbReference type="InterPro" id="IPR018113">
    <property type="entry name" value="PTrfase_EIIB_Cys"/>
</dbReference>
<keyword evidence="5" id="KW-0808">Transferase</keyword>
<evidence type="ECO:0000256" key="6">
    <source>
        <dbReference type="ARBA" id="ARBA00022683"/>
    </source>
</evidence>
<evidence type="ECO:0000256" key="10">
    <source>
        <dbReference type="ARBA" id="ARBA00023136"/>
    </source>
</evidence>
<dbReference type="PROSITE" id="PS51103">
    <property type="entry name" value="PTS_EIIC_TYPE_1"/>
    <property type="match status" value="1"/>
</dbReference>
<feature type="transmembrane region" description="Helical" evidence="12">
    <location>
        <begin position="142"/>
        <end position="163"/>
    </location>
</feature>
<evidence type="ECO:0000259" key="14">
    <source>
        <dbReference type="PROSITE" id="PS51098"/>
    </source>
</evidence>
<keyword evidence="4" id="KW-0762">Sugar transport</keyword>
<dbReference type="SUPFAM" id="SSF55604">
    <property type="entry name" value="Glucose permease domain IIB"/>
    <property type="match status" value="1"/>
</dbReference>
<evidence type="ECO:0000256" key="4">
    <source>
        <dbReference type="ARBA" id="ARBA00022597"/>
    </source>
</evidence>
<evidence type="ECO:0000256" key="5">
    <source>
        <dbReference type="ARBA" id="ARBA00022679"/>
    </source>
</evidence>
<dbReference type="CDD" id="cd00212">
    <property type="entry name" value="PTS_IIB_glc"/>
    <property type="match status" value="1"/>
</dbReference>
<dbReference type="PROSITE" id="PS01035">
    <property type="entry name" value="PTS_EIIB_TYPE_1_CYS"/>
    <property type="match status" value="1"/>
</dbReference>
<dbReference type="AlphaFoldDB" id="A0A516KCW7"/>
<dbReference type="FunFam" id="3.30.1360.60:FF:000001">
    <property type="entry name" value="PTS system glucose-specific IIBC component PtsG"/>
    <property type="match status" value="1"/>
</dbReference>
<dbReference type="InterPro" id="IPR036878">
    <property type="entry name" value="Glu_permease_IIB"/>
</dbReference>
<keyword evidence="7 12" id="KW-0812">Transmembrane</keyword>
<dbReference type="InterPro" id="IPR011297">
    <property type="entry name" value="PTS_IIABC_b_glu"/>
</dbReference>
<dbReference type="Pfam" id="PF02378">
    <property type="entry name" value="PTS_EIIC"/>
    <property type="match status" value="1"/>
</dbReference>
<dbReference type="Gene3D" id="3.30.1360.60">
    <property type="entry name" value="Glucose permease domain IIB"/>
    <property type="match status" value="1"/>
</dbReference>
<evidence type="ECO:0000256" key="2">
    <source>
        <dbReference type="ARBA" id="ARBA00022448"/>
    </source>
</evidence>
<feature type="transmembrane region" description="Helical" evidence="12">
    <location>
        <begin position="105"/>
        <end position="130"/>
    </location>
</feature>
<evidence type="ECO:0000256" key="8">
    <source>
        <dbReference type="ARBA" id="ARBA00022777"/>
    </source>
</evidence>
<evidence type="ECO:0000313" key="16">
    <source>
        <dbReference type="EMBL" id="QDP39197.1"/>
    </source>
</evidence>
<dbReference type="InterPro" id="IPR050558">
    <property type="entry name" value="PTS_Sugar-Specific_Components"/>
</dbReference>
<organism evidence="16 17">
    <name type="scientific">Radiobacillus deserti</name>
    <dbReference type="NCBI Taxonomy" id="2594883"/>
    <lineage>
        <taxon>Bacteria</taxon>
        <taxon>Bacillati</taxon>
        <taxon>Bacillota</taxon>
        <taxon>Bacilli</taxon>
        <taxon>Bacillales</taxon>
        <taxon>Bacillaceae</taxon>
        <taxon>Radiobacillus</taxon>
    </lineage>
</organism>
<name>A0A516KCW7_9BACI</name>
<dbReference type="OrthoDB" id="9769191at2"/>
<dbReference type="FunFam" id="2.70.70.10:FF:000001">
    <property type="entry name" value="PTS system glucose-specific IIA component"/>
    <property type="match status" value="1"/>
</dbReference>
<dbReference type="PROSITE" id="PS51093">
    <property type="entry name" value="PTS_EIIA_TYPE_1"/>
    <property type="match status" value="1"/>
</dbReference>
<evidence type="ECO:0000256" key="1">
    <source>
        <dbReference type="ARBA" id="ARBA00004651"/>
    </source>
</evidence>
<feature type="transmembrane region" description="Helical" evidence="12">
    <location>
        <begin position="283"/>
        <end position="309"/>
    </location>
</feature>
<evidence type="ECO:0000259" key="15">
    <source>
        <dbReference type="PROSITE" id="PS51103"/>
    </source>
</evidence>
<feature type="active site" description="Phosphocysteine intermediate; for EIIB activity" evidence="11">
    <location>
        <position position="26"/>
    </location>
</feature>
<dbReference type="Gene3D" id="2.70.70.10">
    <property type="entry name" value="Glucose Permease (Domain IIA)"/>
    <property type="match status" value="1"/>
</dbReference>
<feature type="transmembrane region" description="Helical" evidence="12">
    <location>
        <begin position="242"/>
        <end position="263"/>
    </location>
</feature>
<feature type="transmembrane region" description="Helical" evidence="12">
    <location>
        <begin position="380"/>
        <end position="400"/>
    </location>
</feature>
<evidence type="ECO:0000313" key="17">
    <source>
        <dbReference type="Proteomes" id="UP000315215"/>
    </source>
</evidence>
<dbReference type="Pfam" id="PF00358">
    <property type="entry name" value="PTS_EIIA_1"/>
    <property type="match status" value="1"/>
</dbReference>
<dbReference type="PANTHER" id="PTHR30175:SF1">
    <property type="entry name" value="PTS SYSTEM ARBUTIN-, CELLOBIOSE-, AND SALICIN-SPECIFIC EIIBC COMPONENT-RELATED"/>
    <property type="match status" value="1"/>
</dbReference>
<keyword evidence="3" id="KW-1003">Cell membrane</keyword>
<dbReference type="GO" id="GO:0005886">
    <property type="term" value="C:plasma membrane"/>
    <property type="evidence" value="ECO:0007669"/>
    <property type="project" value="UniProtKB-SubCell"/>
</dbReference>
<evidence type="ECO:0000256" key="9">
    <source>
        <dbReference type="ARBA" id="ARBA00022989"/>
    </source>
</evidence>
<dbReference type="PROSITE" id="PS00371">
    <property type="entry name" value="PTS_EIIA_TYPE_1_HIS"/>
    <property type="match status" value="1"/>
</dbReference>
<feature type="domain" description="PTS EIIA type-1" evidence="13">
    <location>
        <begin position="487"/>
        <end position="591"/>
    </location>
</feature>
<dbReference type="GO" id="GO:0016301">
    <property type="term" value="F:kinase activity"/>
    <property type="evidence" value="ECO:0007669"/>
    <property type="project" value="UniProtKB-KW"/>
</dbReference>
<gene>
    <name evidence="16" type="ORF">FN924_02695</name>
</gene>
<feature type="transmembrane region" description="Helical" evidence="12">
    <location>
        <begin position="200"/>
        <end position="222"/>
    </location>
</feature>
<feature type="transmembrane region" description="Helical" evidence="12">
    <location>
        <begin position="420"/>
        <end position="441"/>
    </location>
</feature>
<dbReference type="GO" id="GO:0008982">
    <property type="term" value="F:protein-N(PI)-phosphohistidine-sugar phosphotransferase activity"/>
    <property type="evidence" value="ECO:0007669"/>
    <property type="project" value="InterPro"/>
</dbReference>
<dbReference type="Pfam" id="PF00367">
    <property type="entry name" value="PTS_EIIB"/>
    <property type="match status" value="1"/>
</dbReference>
<dbReference type="NCBIfam" id="TIGR01995">
    <property type="entry name" value="PTS-II-ABC-beta"/>
    <property type="match status" value="1"/>
</dbReference>
<evidence type="ECO:0000256" key="7">
    <source>
        <dbReference type="ARBA" id="ARBA00022692"/>
    </source>
</evidence>
<dbReference type="NCBIfam" id="TIGR00830">
    <property type="entry name" value="PTBA"/>
    <property type="match status" value="1"/>
</dbReference>
<keyword evidence="17" id="KW-1185">Reference proteome</keyword>
<dbReference type="GO" id="GO:0015771">
    <property type="term" value="P:trehalose transport"/>
    <property type="evidence" value="ECO:0007669"/>
    <property type="project" value="TreeGrafter"/>
</dbReference>
<evidence type="ECO:0000259" key="13">
    <source>
        <dbReference type="PROSITE" id="PS51093"/>
    </source>
</evidence>
<keyword evidence="10 12" id="KW-0472">Membrane</keyword>
<dbReference type="InterPro" id="IPR011055">
    <property type="entry name" value="Dup_hybrid_motif"/>
</dbReference>
<evidence type="ECO:0000256" key="12">
    <source>
        <dbReference type="SAM" id="Phobius"/>
    </source>
</evidence>
<dbReference type="Proteomes" id="UP000315215">
    <property type="component" value="Chromosome"/>
</dbReference>
<keyword evidence="6" id="KW-0598">Phosphotransferase system</keyword>
<dbReference type="PANTHER" id="PTHR30175">
    <property type="entry name" value="PHOSPHOTRANSFERASE SYSTEM TRANSPORT PROTEIN"/>
    <property type="match status" value="1"/>
</dbReference>
<proteinExistence type="predicted"/>
<dbReference type="SUPFAM" id="SSF51261">
    <property type="entry name" value="Duplicated hybrid motif"/>
    <property type="match status" value="1"/>
</dbReference>
<sequence>MDYEQLAKDIVSHVGGEDNIISLSHCTTRLRFKLKNNDLIHKVDITKLPGVIQVMFIAGQFQIVVGTEVNDLYREMLKLTKLEGHASQKSKSDEKESLLNKAVDLISGIFTPLLGAMAGAGILKGCLILAVSLGMLTEADGAYVILHAAADSLFYFLPIHLAFTAARKFEAEPHVAVAIAGALFYPDIVDAYNLELDMSFFGIPVVLMKYATSVIPIILAIYVTSKLELVLNNLYPKTIKRFFTPLTLLAIMVPLTLLVFGPIGNTASEWLGVGYSYVYDSSALVAGALSGFFWQVLVIFGIHWGIVPITLNNLSQFGQDTFTAMITPAILAQAGAALGVWLKTKQKRVKAIAAPATIAGLFGVTEPAIYGITLRFKKPFFIACMAGAIGGAIVGVSGASSKSVGLPGITTLPVFFGEGFVLFLFGVFIAFFLAMIGTYFFGLEEQIEHDMVVEMEDHSETVNKQVDDSIVLSPLTGAVISLEYVNDDVFSSEAVGPGVAIIPIEGYLHAPFSGTVTSVFPTNHGIGLTSDAGIEVLIHIGIDTVQLEGKFFDMKVKHGDRVEHGQILGLFDIEGITGEGFDVTSPVVITNAYEYLDVMSGDEENTTIGDRLLTVIK</sequence>
<keyword evidence="9 12" id="KW-1133">Transmembrane helix</keyword>
<dbReference type="EMBL" id="CP041666">
    <property type="protein sequence ID" value="QDP39197.1"/>
    <property type="molecule type" value="Genomic_DNA"/>
</dbReference>
<feature type="transmembrane region" description="Helical" evidence="12">
    <location>
        <begin position="321"/>
        <end position="340"/>
    </location>
</feature>
<comment type="subcellular location">
    <subcellularLocation>
        <location evidence="1">Cell membrane</location>
        <topology evidence="1">Multi-pass membrane protein</topology>
    </subcellularLocation>
</comment>
<reference evidence="16 17" key="1">
    <citation type="submission" date="2019-07" db="EMBL/GenBank/DDBJ databases">
        <authorList>
            <person name="Li J."/>
        </authorList>
    </citation>
    <scope>NUCLEOTIDE SEQUENCE [LARGE SCALE GENOMIC DNA]</scope>
    <source>
        <strain evidence="16 17">TKL69</strain>
    </source>
</reference>